<dbReference type="OrthoDB" id="990873at2759"/>
<evidence type="ECO:0000313" key="2">
    <source>
        <dbReference type="Proteomes" id="UP000828251"/>
    </source>
</evidence>
<keyword evidence="2" id="KW-1185">Reference proteome</keyword>
<reference evidence="1 2" key="1">
    <citation type="journal article" date="2021" name="Plant Biotechnol. J.">
        <title>Multi-omics assisted identification of the key and species-specific regulatory components of drought-tolerant mechanisms in Gossypium stocksii.</title>
        <authorList>
            <person name="Yu D."/>
            <person name="Ke L."/>
            <person name="Zhang D."/>
            <person name="Wu Y."/>
            <person name="Sun Y."/>
            <person name="Mei J."/>
            <person name="Sun J."/>
            <person name="Sun Y."/>
        </authorList>
    </citation>
    <scope>NUCLEOTIDE SEQUENCE [LARGE SCALE GENOMIC DNA]</scope>
    <source>
        <strain evidence="2">cv. E1</strain>
        <tissue evidence="1">Leaf</tissue>
    </source>
</reference>
<comment type="caution">
    <text evidence="1">The sequence shown here is derived from an EMBL/GenBank/DDBJ whole genome shotgun (WGS) entry which is preliminary data.</text>
</comment>
<name>A0A9D3UBV3_9ROSI</name>
<proteinExistence type="predicted"/>
<organism evidence="1 2">
    <name type="scientific">Gossypium stocksii</name>
    <dbReference type="NCBI Taxonomy" id="47602"/>
    <lineage>
        <taxon>Eukaryota</taxon>
        <taxon>Viridiplantae</taxon>
        <taxon>Streptophyta</taxon>
        <taxon>Embryophyta</taxon>
        <taxon>Tracheophyta</taxon>
        <taxon>Spermatophyta</taxon>
        <taxon>Magnoliopsida</taxon>
        <taxon>eudicotyledons</taxon>
        <taxon>Gunneridae</taxon>
        <taxon>Pentapetalae</taxon>
        <taxon>rosids</taxon>
        <taxon>malvids</taxon>
        <taxon>Malvales</taxon>
        <taxon>Malvaceae</taxon>
        <taxon>Malvoideae</taxon>
        <taxon>Gossypium</taxon>
    </lineage>
</organism>
<sequence>HTSYSVIYTFHLITFISYLSFDNINISLSYFDFIFQWTPYEDLAIQAEIPVEFLQNPNIWLVRVPLVNYTTVEMYYRTIVIHLTS</sequence>
<feature type="non-terminal residue" evidence="1">
    <location>
        <position position="1"/>
    </location>
</feature>
<protein>
    <submittedName>
        <fullName evidence="1">Uncharacterized protein</fullName>
    </submittedName>
</protein>
<dbReference type="EMBL" id="JAIQCV010000013">
    <property type="protein sequence ID" value="KAH1033672.1"/>
    <property type="molecule type" value="Genomic_DNA"/>
</dbReference>
<gene>
    <name evidence="1" type="ORF">J1N35_045846</name>
</gene>
<dbReference type="AlphaFoldDB" id="A0A9D3UBV3"/>
<dbReference type="Proteomes" id="UP000828251">
    <property type="component" value="Unassembled WGS sequence"/>
</dbReference>
<accession>A0A9D3UBV3</accession>
<evidence type="ECO:0000313" key="1">
    <source>
        <dbReference type="EMBL" id="KAH1033672.1"/>
    </source>
</evidence>